<keyword evidence="4" id="KW-0175">Coiled coil</keyword>
<comment type="similarity">
    <text evidence="1">Belongs to the type-I restriction system S methylase family.</text>
</comment>
<dbReference type="CDD" id="cd17273">
    <property type="entry name" value="RMtype1_S_EcoJA69PI-TRD1-CR1_like"/>
    <property type="match status" value="1"/>
</dbReference>
<dbReference type="InterPro" id="IPR052021">
    <property type="entry name" value="Type-I_RS_S_subunit"/>
</dbReference>
<dbReference type="SUPFAM" id="SSF116734">
    <property type="entry name" value="DNA methylase specificity domain"/>
    <property type="match status" value="2"/>
</dbReference>
<evidence type="ECO:0000313" key="6">
    <source>
        <dbReference type="EMBL" id="MQS38965.1"/>
    </source>
</evidence>
<dbReference type="RefSeq" id="WP_153486346.1">
    <property type="nucleotide sequence ID" value="NZ_VDEQ01000301.1"/>
</dbReference>
<protein>
    <recommendedName>
        <fullName evidence="5">Type I restriction modification DNA specificity domain-containing protein</fullName>
    </recommendedName>
</protein>
<reference evidence="6 7" key="1">
    <citation type="submission" date="2019-06" db="EMBL/GenBank/DDBJ databases">
        <title>Comparative genomics and metabolomics analyses of clavulanic acid producing Streptomyces species provides insight into specialized metabolism and evolution of beta-lactam biosynthetic gene clusters.</title>
        <authorList>
            <person name="Moore M.A."/>
            <person name="Cruz-Morales P."/>
            <person name="Barona Gomez F."/>
            <person name="Kapil T."/>
        </authorList>
    </citation>
    <scope>NUCLEOTIDE SEQUENCE [LARGE SCALE GENOMIC DNA]</scope>
    <source>
        <strain evidence="6 7">T-272</strain>
    </source>
</reference>
<evidence type="ECO:0000256" key="4">
    <source>
        <dbReference type="SAM" id="Coils"/>
    </source>
</evidence>
<feature type="domain" description="Type I restriction modification DNA specificity" evidence="5">
    <location>
        <begin position="214"/>
        <end position="380"/>
    </location>
</feature>
<keyword evidence="7" id="KW-1185">Reference proteome</keyword>
<keyword evidence="3" id="KW-0238">DNA-binding</keyword>
<dbReference type="PANTHER" id="PTHR30408">
    <property type="entry name" value="TYPE-1 RESTRICTION ENZYME ECOKI SPECIFICITY PROTEIN"/>
    <property type="match status" value="1"/>
</dbReference>
<dbReference type="CDD" id="cd17276">
    <property type="entry name" value="RMtype1_S_Sau1132ORF3780P-TRD1-CR1_like"/>
    <property type="match status" value="1"/>
</dbReference>
<feature type="coiled-coil region" evidence="4">
    <location>
        <begin position="371"/>
        <end position="398"/>
    </location>
</feature>
<sequence>MTAKTPADPSGEWTTVPLREVAAFGSGTTPSRARQEEYFTSGRHLWVKTLDLNNSEITTTDERVTDRALKETTLRVHPAGAVLVAMYGGYQQIGRTGLLAAPAAVNQAITAVLVNRRVLDPGYLLHTLNHRVGYWRSVASSSRKDPNITSGDVKDFPISFPPLAEQRAIARAVADAGRLVVLLERTIAKKEAIKQGMMQRLLTGRRRLPGFAGEWRETALDELVQIVGGGTPKSSAPGYWDGGIAWCTPTDITRERSRYLRVTERTISRQGLEKSAAQLLPPGSLLLCTRATIGEVKIAQGPVTTNQGFKALVPKPGVSSEFLYYRMLALKEQLTGLGTGSTFLEVSKRDLAAVRLAVPHADEQKAVAAALMDADDEIDALRIRLAKAEAVKQGTMQELLTGRTRLPA</sequence>
<dbReference type="Gene3D" id="1.10.287.1120">
    <property type="entry name" value="Bipartite methylase S protein"/>
    <property type="match status" value="1"/>
</dbReference>
<evidence type="ECO:0000256" key="3">
    <source>
        <dbReference type="ARBA" id="ARBA00023125"/>
    </source>
</evidence>
<evidence type="ECO:0000313" key="7">
    <source>
        <dbReference type="Proteomes" id="UP000460558"/>
    </source>
</evidence>
<gene>
    <name evidence="6" type="ORF">FFZ77_26310</name>
</gene>
<evidence type="ECO:0000259" key="5">
    <source>
        <dbReference type="Pfam" id="PF01420"/>
    </source>
</evidence>
<dbReference type="Pfam" id="PF01420">
    <property type="entry name" value="Methylase_S"/>
    <property type="match status" value="2"/>
</dbReference>
<comment type="caution">
    <text evidence="6">The sequence shown here is derived from an EMBL/GenBank/DDBJ whole genome shotgun (WGS) entry which is preliminary data.</text>
</comment>
<dbReference type="PANTHER" id="PTHR30408:SF13">
    <property type="entry name" value="TYPE I RESTRICTION ENZYME HINDI SPECIFICITY SUBUNIT"/>
    <property type="match status" value="1"/>
</dbReference>
<accession>A0ABW9P0B9</accession>
<name>A0ABW9P0B9_9ACTN</name>
<organism evidence="6 7">
    <name type="scientific">Streptomyces katsurahamanus</name>
    <dbReference type="NCBI Taxonomy" id="2577098"/>
    <lineage>
        <taxon>Bacteria</taxon>
        <taxon>Bacillati</taxon>
        <taxon>Actinomycetota</taxon>
        <taxon>Actinomycetes</taxon>
        <taxon>Kitasatosporales</taxon>
        <taxon>Streptomycetaceae</taxon>
        <taxon>Streptomyces</taxon>
    </lineage>
</organism>
<dbReference type="InterPro" id="IPR044946">
    <property type="entry name" value="Restrct_endonuc_typeI_TRD_sf"/>
</dbReference>
<dbReference type="EMBL" id="VDEQ01000301">
    <property type="protein sequence ID" value="MQS38965.1"/>
    <property type="molecule type" value="Genomic_DNA"/>
</dbReference>
<dbReference type="Proteomes" id="UP000460558">
    <property type="component" value="Unassembled WGS sequence"/>
</dbReference>
<dbReference type="InterPro" id="IPR000055">
    <property type="entry name" value="Restrct_endonuc_typeI_TRD"/>
</dbReference>
<keyword evidence="2" id="KW-0680">Restriction system</keyword>
<evidence type="ECO:0000256" key="2">
    <source>
        <dbReference type="ARBA" id="ARBA00022747"/>
    </source>
</evidence>
<evidence type="ECO:0000256" key="1">
    <source>
        <dbReference type="ARBA" id="ARBA00010923"/>
    </source>
</evidence>
<feature type="domain" description="Type I restriction modification DNA specificity" evidence="5">
    <location>
        <begin position="12"/>
        <end position="185"/>
    </location>
</feature>
<proteinExistence type="inferred from homology"/>
<dbReference type="Gene3D" id="3.90.220.20">
    <property type="entry name" value="DNA methylase specificity domains"/>
    <property type="match status" value="2"/>
</dbReference>